<dbReference type="Proteomes" id="UP000321635">
    <property type="component" value="Unassembled WGS sequence"/>
</dbReference>
<dbReference type="CDD" id="cd06533">
    <property type="entry name" value="Glyco_transf_WecG_TagA"/>
    <property type="match status" value="1"/>
</dbReference>
<sequence>MRSNLATAADPAFTSPPDDVAPPPAIDVMGLGLQMITREEIVDRVVGAVRAGRALRVINANAHCVTLAQRRPWLRRMFQDSEIRFCDGAGVQLASLFLTGRRPPRTTPPEWVGPSLERLGDDASVFWLGGTQEAAESAAQIYSARYGCRTAGAHGGFFDATPGSPDSEKVLQEIQQARPSVLLLNMGMPRQERWLFDNWSRLPPMVAITAGALVDHAAGRVSRPPRWVADMGLEWLVRLVREPRRLWRRYLLGLPVFGLYVLRWKLFGRRSARAAEAL</sequence>
<keyword evidence="1" id="KW-0328">Glycosyltransferase</keyword>
<keyword evidence="2" id="KW-0808">Transferase</keyword>
<name>A0A511X9M3_9PROT</name>
<dbReference type="AlphaFoldDB" id="A0A511X9M3"/>
<accession>A0A511X9M3</accession>
<comment type="caution">
    <text evidence="4">The sequence shown here is derived from an EMBL/GenBank/DDBJ whole genome shotgun (WGS) entry which is preliminary data.</text>
</comment>
<evidence type="ECO:0000256" key="2">
    <source>
        <dbReference type="ARBA" id="ARBA00022679"/>
    </source>
</evidence>
<evidence type="ECO:0000313" key="5">
    <source>
        <dbReference type="Proteomes" id="UP000321635"/>
    </source>
</evidence>
<dbReference type="PANTHER" id="PTHR34136:SF1">
    <property type="entry name" value="UDP-N-ACETYL-D-MANNOSAMINURONIC ACID TRANSFERASE"/>
    <property type="match status" value="1"/>
</dbReference>
<dbReference type="PANTHER" id="PTHR34136">
    <property type="match status" value="1"/>
</dbReference>
<dbReference type="RefSeq" id="WP_084440403.1">
    <property type="nucleotide sequence ID" value="NZ_AUBI01000003.1"/>
</dbReference>
<evidence type="ECO:0000256" key="3">
    <source>
        <dbReference type="SAM" id="MobiDB-lite"/>
    </source>
</evidence>
<evidence type="ECO:0000313" key="4">
    <source>
        <dbReference type="EMBL" id="GEN59653.1"/>
    </source>
</evidence>
<dbReference type="NCBIfam" id="TIGR00696">
    <property type="entry name" value="wecG_tagA_cpsF"/>
    <property type="match status" value="1"/>
</dbReference>
<dbReference type="InterPro" id="IPR004629">
    <property type="entry name" value="WecG_TagA_CpsF"/>
</dbReference>
<reference evidence="4 5" key="1">
    <citation type="submission" date="2019-07" db="EMBL/GenBank/DDBJ databases">
        <title>Whole genome shotgun sequence of Acetobacter nitrogenifigens NBRC 105050.</title>
        <authorList>
            <person name="Hosoyama A."/>
            <person name="Uohara A."/>
            <person name="Ohji S."/>
            <person name="Ichikawa N."/>
        </authorList>
    </citation>
    <scope>NUCLEOTIDE SEQUENCE [LARGE SCALE GENOMIC DNA]</scope>
    <source>
        <strain evidence="4 5">NBRC 105050</strain>
    </source>
</reference>
<gene>
    <name evidence="4" type="ORF">ANI02nite_15370</name>
</gene>
<organism evidence="4 5">
    <name type="scientific">Acetobacter nitrogenifigens DSM 23921 = NBRC 105050</name>
    <dbReference type="NCBI Taxonomy" id="1120919"/>
    <lineage>
        <taxon>Bacteria</taxon>
        <taxon>Pseudomonadati</taxon>
        <taxon>Pseudomonadota</taxon>
        <taxon>Alphaproteobacteria</taxon>
        <taxon>Acetobacterales</taxon>
        <taxon>Acetobacteraceae</taxon>
        <taxon>Acetobacter</taxon>
    </lineage>
</organism>
<proteinExistence type="predicted"/>
<dbReference type="EMBL" id="BJYF01000007">
    <property type="protein sequence ID" value="GEN59653.1"/>
    <property type="molecule type" value="Genomic_DNA"/>
</dbReference>
<evidence type="ECO:0000256" key="1">
    <source>
        <dbReference type="ARBA" id="ARBA00022676"/>
    </source>
</evidence>
<evidence type="ECO:0008006" key="6">
    <source>
        <dbReference type="Google" id="ProtNLM"/>
    </source>
</evidence>
<dbReference type="Pfam" id="PF03808">
    <property type="entry name" value="Glyco_tran_WecG"/>
    <property type="match status" value="1"/>
</dbReference>
<dbReference type="GO" id="GO:0016758">
    <property type="term" value="F:hexosyltransferase activity"/>
    <property type="evidence" value="ECO:0007669"/>
    <property type="project" value="TreeGrafter"/>
</dbReference>
<keyword evidence="5" id="KW-1185">Reference proteome</keyword>
<dbReference type="STRING" id="1120919.GCA_000429165_01262"/>
<dbReference type="OrthoDB" id="9771846at2"/>
<feature type="region of interest" description="Disordered" evidence="3">
    <location>
        <begin position="1"/>
        <end position="21"/>
    </location>
</feature>
<protein>
    <recommendedName>
        <fullName evidence="6">Glycosyl transferase</fullName>
    </recommendedName>
</protein>